<dbReference type="GO" id="GO:0000932">
    <property type="term" value="C:P-body"/>
    <property type="evidence" value="ECO:0000318"/>
    <property type="project" value="GO_Central"/>
</dbReference>
<keyword evidence="3" id="KW-1185">Reference proteome</keyword>
<dbReference type="GO" id="GO:0005688">
    <property type="term" value="C:U6 snRNP"/>
    <property type="evidence" value="ECO:0000318"/>
    <property type="project" value="GO_Central"/>
</dbReference>
<sequence length="83" mass="9490">MSDKPMPQDYIRLSMEKRVKVQLEGRVLEGVLHAYDEHYNIIIGDVTESLMGLDKNGMQVAVNQRQIDMLFVRGDRIVSIATL</sequence>
<reference evidence="2" key="1">
    <citation type="submission" date="2006-10" db="EMBL/GenBank/DDBJ databases">
        <authorList>
            <person name="Amadeo P."/>
            <person name="Zhao Q."/>
            <person name="Wortman J."/>
            <person name="Fraser-Liggett C."/>
            <person name="Carlton J."/>
        </authorList>
    </citation>
    <scope>NUCLEOTIDE SEQUENCE</scope>
    <source>
        <strain evidence="2">G3</strain>
    </source>
</reference>
<dbReference type="Proteomes" id="UP000001542">
    <property type="component" value="Unassembled WGS sequence"/>
</dbReference>
<dbReference type="GO" id="GO:0071011">
    <property type="term" value="C:precatalytic spliceosome"/>
    <property type="evidence" value="ECO:0000318"/>
    <property type="project" value="GO_Central"/>
</dbReference>
<evidence type="ECO:0000313" key="2">
    <source>
        <dbReference type="EMBL" id="EAY15131.1"/>
    </source>
</evidence>
<dbReference type="GO" id="GO:0046540">
    <property type="term" value="C:U4/U6 x U5 tri-snRNP complex"/>
    <property type="evidence" value="ECO:0000318"/>
    <property type="project" value="GO_Central"/>
</dbReference>
<dbReference type="OMA" id="FDSHCNI"/>
<dbReference type="STRING" id="5722.A2DWU9"/>
<dbReference type="GO" id="GO:0033962">
    <property type="term" value="P:P-body assembly"/>
    <property type="evidence" value="ECO:0000318"/>
    <property type="project" value="GO_Central"/>
</dbReference>
<dbReference type="GO" id="GO:1990726">
    <property type="term" value="C:Lsm1-7-Pat1 complex"/>
    <property type="evidence" value="ECO:0000318"/>
    <property type="project" value="GO_Central"/>
</dbReference>
<dbReference type="Gene3D" id="2.30.30.100">
    <property type="match status" value="1"/>
</dbReference>
<feature type="domain" description="Sm" evidence="1">
    <location>
        <begin position="9"/>
        <end position="82"/>
    </location>
</feature>
<dbReference type="InterPro" id="IPR001163">
    <property type="entry name" value="Sm_dom_euk/arc"/>
</dbReference>
<dbReference type="Pfam" id="PF01423">
    <property type="entry name" value="LSM"/>
    <property type="match status" value="1"/>
</dbReference>
<dbReference type="InParanoid" id="A2DWU9"/>
<dbReference type="GO" id="GO:0003723">
    <property type="term" value="F:RNA binding"/>
    <property type="evidence" value="ECO:0000318"/>
    <property type="project" value="GO_Central"/>
</dbReference>
<dbReference type="KEGG" id="tva:4773132"/>
<dbReference type="SMR" id="A2DWU9"/>
<dbReference type="SUPFAM" id="SSF50182">
    <property type="entry name" value="Sm-like ribonucleoproteins"/>
    <property type="match status" value="1"/>
</dbReference>
<dbReference type="GO" id="GO:0071013">
    <property type="term" value="C:catalytic step 2 spliceosome"/>
    <property type="evidence" value="ECO:0000318"/>
    <property type="project" value="GO_Central"/>
</dbReference>
<dbReference type="VEuPathDB" id="TrichDB:TVAGG3_0839390"/>
<dbReference type="AlphaFoldDB" id="A2DWU9"/>
<dbReference type="SMART" id="SM00651">
    <property type="entry name" value="Sm"/>
    <property type="match status" value="1"/>
</dbReference>
<dbReference type="PANTHER" id="PTHR13110">
    <property type="entry name" value="U6 SNRNA-ASSOCIATED SM-LIKE PROTEIN LSM3"/>
    <property type="match status" value="1"/>
</dbReference>
<gene>
    <name evidence="2" type="ORF">TVAG_392480</name>
</gene>
<proteinExistence type="predicted"/>
<dbReference type="EMBL" id="DS113260">
    <property type="protein sequence ID" value="EAY15131.1"/>
    <property type="molecule type" value="Genomic_DNA"/>
</dbReference>
<evidence type="ECO:0000259" key="1">
    <source>
        <dbReference type="SMART" id="SM00651"/>
    </source>
</evidence>
<dbReference type="FunFam" id="2.30.30.100:FF:000154">
    <property type="entry name" value="U6 snRNA-associated Sm-like protein LSm3"/>
    <property type="match status" value="1"/>
</dbReference>
<dbReference type="OrthoDB" id="29543at2759"/>
<evidence type="ECO:0000313" key="3">
    <source>
        <dbReference type="Proteomes" id="UP000001542"/>
    </source>
</evidence>
<dbReference type="InterPro" id="IPR010920">
    <property type="entry name" value="LSM_dom_sf"/>
</dbReference>
<reference evidence="2" key="2">
    <citation type="journal article" date="2007" name="Science">
        <title>Draft genome sequence of the sexually transmitted pathogen Trichomonas vaginalis.</title>
        <authorList>
            <person name="Carlton J.M."/>
            <person name="Hirt R.P."/>
            <person name="Silva J.C."/>
            <person name="Delcher A.L."/>
            <person name="Schatz M."/>
            <person name="Zhao Q."/>
            <person name="Wortman J.R."/>
            <person name="Bidwell S.L."/>
            <person name="Alsmark U.C.M."/>
            <person name="Besteiro S."/>
            <person name="Sicheritz-Ponten T."/>
            <person name="Noel C.J."/>
            <person name="Dacks J.B."/>
            <person name="Foster P.G."/>
            <person name="Simillion C."/>
            <person name="Van de Peer Y."/>
            <person name="Miranda-Saavedra D."/>
            <person name="Barton G.J."/>
            <person name="Westrop G.D."/>
            <person name="Mueller S."/>
            <person name="Dessi D."/>
            <person name="Fiori P.L."/>
            <person name="Ren Q."/>
            <person name="Paulsen I."/>
            <person name="Zhang H."/>
            <person name="Bastida-Corcuera F.D."/>
            <person name="Simoes-Barbosa A."/>
            <person name="Brown M.T."/>
            <person name="Hayes R.D."/>
            <person name="Mukherjee M."/>
            <person name="Okumura C.Y."/>
            <person name="Schneider R."/>
            <person name="Smith A.J."/>
            <person name="Vanacova S."/>
            <person name="Villalvazo M."/>
            <person name="Haas B.J."/>
            <person name="Pertea M."/>
            <person name="Feldblyum T.V."/>
            <person name="Utterback T.R."/>
            <person name="Shu C.L."/>
            <person name="Osoegawa K."/>
            <person name="de Jong P.J."/>
            <person name="Hrdy I."/>
            <person name="Horvathova L."/>
            <person name="Zubacova Z."/>
            <person name="Dolezal P."/>
            <person name="Malik S.B."/>
            <person name="Logsdon J.M. Jr."/>
            <person name="Henze K."/>
            <person name="Gupta A."/>
            <person name="Wang C.C."/>
            <person name="Dunne R.L."/>
            <person name="Upcroft J.A."/>
            <person name="Upcroft P."/>
            <person name="White O."/>
            <person name="Salzberg S.L."/>
            <person name="Tang P."/>
            <person name="Chiu C.-H."/>
            <person name="Lee Y.-S."/>
            <person name="Embley T.M."/>
            <person name="Coombs G.H."/>
            <person name="Mottram J.C."/>
            <person name="Tachezy J."/>
            <person name="Fraser-Liggett C.M."/>
            <person name="Johnson P.J."/>
        </authorList>
    </citation>
    <scope>NUCLEOTIDE SEQUENCE [LARGE SCALE GENOMIC DNA]</scope>
    <source>
        <strain evidence="2">G3</strain>
    </source>
</reference>
<dbReference type="eggNOG" id="KOG3460">
    <property type="taxonomic scope" value="Eukaryota"/>
</dbReference>
<dbReference type="RefSeq" id="XP_001327354.1">
    <property type="nucleotide sequence ID" value="XM_001327319.1"/>
</dbReference>
<protein>
    <submittedName>
        <fullName evidence="2">Sm protein</fullName>
    </submittedName>
</protein>
<dbReference type="GO" id="GO:0000398">
    <property type="term" value="P:mRNA splicing, via spliceosome"/>
    <property type="evidence" value="ECO:0000318"/>
    <property type="project" value="GO_Central"/>
</dbReference>
<dbReference type="FunCoup" id="A2DWU9">
    <property type="interactions" value="320"/>
</dbReference>
<accession>A2DWU9</accession>
<name>A2DWU9_TRIV3</name>
<dbReference type="InterPro" id="IPR040002">
    <property type="entry name" value="Sm-like_LSM3"/>
</dbReference>
<organism evidence="2 3">
    <name type="scientific">Trichomonas vaginalis (strain ATCC PRA-98 / G3)</name>
    <dbReference type="NCBI Taxonomy" id="412133"/>
    <lineage>
        <taxon>Eukaryota</taxon>
        <taxon>Metamonada</taxon>
        <taxon>Parabasalia</taxon>
        <taxon>Trichomonadida</taxon>
        <taxon>Trichomonadidae</taxon>
        <taxon>Trichomonas</taxon>
    </lineage>
</organism>
<dbReference type="VEuPathDB" id="TrichDB:TVAG_392480"/>